<dbReference type="RefSeq" id="WP_345040149.1">
    <property type="nucleotide sequence ID" value="NZ_BAABBA010000007.1"/>
</dbReference>
<name>A0ABP8ETZ9_9MICO</name>
<evidence type="ECO:0000256" key="5">
    <source>
        <dbReference type="ARBA" id="ARBA00023002"/>
    </source>
</evidence>
<dbReference type="Gene3D" id="3.40.462.20">
    <property type="match status" value="1"/>
</dbReference>
<dbReference type="InterPro" id="IPR016166">
    <property type="entry name" value="FAD-bd_PCMH"/>
</dbReference>
<proteinExistence type="inferred from homology"/>
<dbReference type="PROSITE" id="PS51387">
    <property type="entry name" value="FAD_PCMH"/>
    <property type="match status" value="1"/>
</dbReference>
<keyword evidence="8" id="KW-1185">Reference proteome</keyword>
<evidence type="ECO:0000256" key="2">
    <source>
        <dbReference type="ARBA" id="ARBA00005466"/>
    </source>
</evidence>
<dbReference type="InterPro" id="IPR016167">
    <property type="entry name" value="FAD-bd_PCMH_sub1"/>
</dbReference>
<evidence type="ECO:0000256" key="3">
    <source>
        <dbReference type="ARBA" id="ARBA00022630"/>
    </source>
</evidence>
<reference evidence="8" key="1">
    <citation type="journal article" date="2019" name="Int. J. Syst. Evol. Microbiol.">
        <title>The Global Catalogue of Microorganisms (GCM) 10K type strain sequencing project: providing services to taxonomists for standard genome sequencing and annotation.</title>
        <authorList>
            <consortium name="The Broad Institute Genomics Platform"/>
            <consortium name="The Broad Institute Genome Sequencing Center for Infectious Disease"/>
            <person name="Wu L."/>
            <person name="Ma J."/>
        </authorList>
    </citation>
    <scope>NUCLEOTIDE SEQUENCE [LARGE SCALE GENOMIC DNA]</scope>
    <source>
        <strain evidence="8">JCM 17459</strain>
    </source>
</reference>
<comment type="caution">
    <text evidence="7">The sequence shown here is derived from an EMBL/GenBank/DDBJ whole genome shotgun (WGS) entry which is preliminary data.</text>
</comment>
<evidence type="ECO:0000313" key="8">
    <source>
        <dbReference type="Proteomes" id="UP001499841"/>
    </source>
</evidence>
<accession>A0ABP8ETZ9</accession>
<dbReference type="InterPro" id="IPR006093">
    <property type="entry name" value="Oxy_OxRdtase_FAD_BS"/>
</dbReference>
<comment type="similarity">
    <text evidence="2">Belongs to the oxygen-dependent FAD-linked oxidoreductase family.</text>
</comment>
<dbReference type="EMBL" id="BAABBA010000007">
    <property type="protein sequence ID" value="GAA4287464.1"/>
    <property type="molecule type" value="Genomic_DNA"/>
</dbReference>
<gene>
    <name evidence="7" type="ORF">GCM10022262_18230</name>
</gene>
<keyword evidence="3" id="KW-0285">Flavoprotein</keyword>
<dbReference type="PANTHER" id="PTHR42973">
    <property type="entry name" value="BINDING OXIDOREDUCTASE, PUTATIVE (AFU_ORTHOLOGUE AFUA_1G17690)-RELATED"/>
    <property type="match status" value="1"/>
</dbReference>
<dbReference type="InterPro" id="IPR006094">
    <property type="entry name" value="Oxid_FAD_bind_N"/>
</dbReference>
<evidence type="ECO:0000313" key="7">
    <source>
        <dbReference type="EMBL" id="GAA4287464.1"/>
    </source>
</evidence>
<dbReference type="PROSITE" id="PS00862">
    <property type="entry name" value="OX2_COVAL_FAD"/>
    <property type="match status" value="1"/>
</dbReference>
<evidence type="ECO:0000256" key="4">
    <source>
        <dbReference type="ARBA" id="ARBA00022827"/>
    </source>
</evidence>
<protein>
    <submittedName>
        <fullName evidence="7">FAD-binding oxidoreductase</fullName>
    </submittedName>
</protein>
<keyword evidence="4" id="KW-0274">FAD</keyword>
<organism evidence="7 8">
    <name type="scientific">Georgenia daeguensis</name>
    <dbReference type="NCBI Taxonomy" id="908355"/>
    <lineage>
        <taxon>Bacteria</taxon>
        <taxon>Bacillati</taxon>
        <taxon>Actinomycetota</taxon>
        <taxon>Actinomycetes</taxon>
        <taxon>Micrococcales</taxon>
        <taxon>Bogoriellaceae</taxon>
        <taxon>Georgenia</taxon>
    </lineage>
</organism>
<keyword evidence="5" id="KW-0560">Oxidoreductase</keyword>
<dbReference type="Gene3D" id="3.30.465.10">
    <property type="match status" value="1"/>
</dbReference>
<dbReference type="InterPro" id="IPR036318">
    <property type="entry name" value="FAD-bd_PCMH-like_sf"/>
</dbReference>
<dbReference type="Proteomes" id="UP001499841">
    <property type="component" value="Unassembled WGS sequence"/>
</dbReference>
<sequence length="493" mass="50711">MTPSPRPDLDLAALQERVTGRVHRPGEAGYTGLATPWNLAVATSPAAVVEVVSADDVSEALLFAAANGLPVAVQSTGHGIASDLDGALLIHTGRLDECTVHPEGWARVGAGVRWARLLAEAAPHGLAGPVGSAPDVGVVGYTTGGGIGPLARTWGAASDRVRAFDVVTGDGMVRRATAVDEPDLFWGLRGGKGALGVVTAVELDLVPQAEVYGGALYVDGAHAAAMLHTWREWCRGLPPEATTSVALLNLPEGVPGVPPPLAGRFTVAVRFVWTGDHGRGAELFTPLRAVAEPIIDMVGPMPFAQIGMVHADPVDPLPASEYNHLLRDLPAELVDALLEVAGPGTSSPQLMVEIRQLGGALAKEPAVPSAVCHRDAAYCLELVGVLVPPLAEALAAHARVVAEVVAPWDTGGVLPNFGAHAGAGGVARCYDDVTLARLTELAERYDPARLLRIGQVPPRTPAGVPAVTSPDVAVAAVAEAPATTADEEPTAQG</sequence>
<evidence type="ECO:0000259" key="6">
    <source>
        <dbReference type="PROSITE" id="PS51387"/>
    </source>
</evidence>
<comment type="cofactor">
    <cofactor evidence="1">
        <name>FAD</name>
        <dbReference type="ChEBI" id="CHEBI:57692"/>
    </cofactor>
</comment>
<dbReference type="SUPFAM" id="SSF56176">
    <property type="entry name" value="FAD-binding/transporter-associated domain-like"/>
    <property type="match status" value="1"/>
</dbReference>
<dbReference type="InterPro" id="IPR050416">
    <property type="entry name" value="FAD-linked_Oxidoreductase"/>
</dbReference>
<dbReference type="PANTHER" id="PTHR42973:SF39">
    <property type="entry name" value="FAD-BINDING PCMH-TYPE DOMAIN-CONTAINING PROTEIN"/>
    <property type="match status" value="1"/>
</dbReference>
<dbReference type="InterPro" id="IPR016169">
    <property type="entry name" value="FAD-bd_PCMH_sub2"/>
</dbReference>
<evidence type="ECO:0000256" key="1">
    <source>
        <dbReference type="ARBA" id="ARBA00001974"/>
    </source>
</evidence>
<feature type="domain" description="FAD-binding PCMH-type" evidence="6">
    <location>
        <begin position="41"/>
        <end position="208"/>
    </location>
</feature>
<dbReference type="Gene3D" id="3.30.43.10">
    <property type="entry name" value="Uridine Diphospho-n-acetylenolpyruvylglucosamine Reductase, domain 2"/>
    <property type="match status" value="1"/>
</dbReference>
<dbReference type="Pfam" id="PF01565">
    <property type="entry name" value="FAD_binding_4"/>
    <property type="match status" value="1"/>
</dbReference>